<feature type="region of interest" description="Disordered" evidence="1">
    <location>
        <begin position="124"/>
        <end position="151"/>
    </location>
</feature>
<keyword evidence="3" id="KW-1185">Reference proteome</keyword>
<feature type="region of interest" description="Disordered" evidence="1">
    <location>
        <begin position="1"/>
        <end position="21"/>
    </location>
</feature>
<name>A0ABP3SYG0_9ACTN</name>
<evidence type="ECO:0000313" key="2">
    <source>
        <dbReference type="EMBL" id="GAA0667015.1"/>
    </source>
</evidence>
<reference evidence="3" key="1">
    <citation type="journal article" date="2019" name="Int. J. Syst. Evol. Microbiol.">
        <title>The Global Catalogue of Microorganisms (GCM) 10K type strain sequencing project: providing services to taxonomists for standard genome sequencing and annotation.</title>
        <authorList>
            <consortium name="The Broad Institute Genomics Platform"/>
            <consortium name="The Broad Institute Genome Sequencing Center for Infectious Disease"/>
            <person name="Wu L."/>
            <person name="Ma J."/>
        </authorList>
    </citation>
    <scope>NUCLEOTIDE SEQUENCE [LARGE SCALE GENOMIC DNA]</scope>
    <source>
        <strain evidence="3">JCM 10367</strain>
    </source>
</reference>
<dbReference type="EMBL" id="BAAAGU010000073">
    <property type="protein sequence ID" value="GAA0667015.1"/>
    <property type="molecule type" value="Genomic_DNA"/>
</dbReference>
<accession>A0ABP3SYG0</accession>
<sequence>MTAVQEPTTAAPAPGPPPPRPRLAERIIAAINRDPLTAPHAARNDALLALATATHAILVALLTDEGRRPDALGWTLLLAAQVPLVWRRRRPMLVLFAVVALIGRPDRRPAARADSAWSACASAPAASAAPSTPGPVRAAASGSPRPCRWHP</sequence>
<evidence type="ECO:0000313" key="3">
    <source>
        <dbReference type="Proteomes" id="UP001500724"/>
    </source>
</evidence>
<organism evidence="2 3">
    <name type="scientific">Streptomyces thermocarboxydovorans</name>
    <dbReference type="NCBI Taxonomy" id="59298"/>
    <lineage>
        <taxon>Bacteria</taxon>
        <taxon>Bacillati</taxon>
        <taxon>Actinomycetota</taxon>
        <taxon>Actinomycetes</taxon>
        <taxon>Kitasatosporales</taxon>
        <taxon>Streptomycetaceae</taxon>
        <taxon>Streptomyces</taxon>
    </lineage>
</organism>
<gene>
    <name evidence="2" type="ORF">GCM10009535_53510</name>
</gene>
<dbReference type="Proteomes" id="UP001500724">
    <property type="component" value="Unassembled WGS sequence"/>
</dbReference>
<comment type="caution">
    <text evidence="2">The sequence shown here is derived from an EMBL/GenBank/DDBJ whole genome shotgun (WGS) entry which is preliminary data.</text>
</comment>
<protein>
    <submittedName>
        <fullName evidence="2">Uncharacterized protein</fullName>
    </submittedName>
</protein>
<evidence type="ECO:0000256" key="1">
    <source>
        <dbReference type="SAM" id="MobiDB-lite"/>
    </source>
</evidence>
<proteinExistence type="predicted"/>
<dbReference type="RefSeq" id="WP_425580562.1">
    <property type="nucleotide sequence ID" value="NZ_BAAAGU010000073.1"/>
</dbReference>